<comment type="caution">
    <text evidence="1">The sequence shown here is derived from an EMBL/GenBank/DDBJ whole genome shotgun (WGS) entry which is preliminary data.</text>
</comment>
<evidence type="ECO:0000313" key="1">
    <source>
        <dbReference type="EMBL" id="GAA0559890.1"/>
    </source>
</evidence>
<protein>
    <submittedName>
        <fullName evidence="1">Extracellular solute-binding protein</fullName>
    </submittedName>
</protein>
<dbReference type="SUPFAM" id="SSF53850">
    <property type="entry name" value="Periplasmic binding protein-like II"/>
    <property type="match status" value="1"/>
</dbReference>
<dbReference type="PANTHER" id="PTHR43649">
    <property type="entry name" value="ARABINOSE-BINDING PROTEIN-RELATED"/>
    <property type="match status" value="1"/>
</dbReference>
<sequence>MAQTIVSRLTEGLASGQSKRFDNASTPTPEETMIKAGRSAAVLAALAAAALSLTACGGDDGGSGGKELKLWHYEAPDSAMGKAWSEAVKEFEAAHPGVKVTFEEKGFEQIQKTAPMVLNSKDAPDVMEYNKGNATAGMLSKQGLLTDLTAEVGKRGWDKLISPNVQVTAKYDAKGTMGGDTWYGVPNYAEYLQIYYNKDLFEKHGVEIPTTFDQLVAAMDAFVAKDVTPFTNAGAEYMAHQFVYQLALDRADQNWVDAFQRYTGKTDFNDAAWTYGASTFADWVKKGYIAENSVSLKAEDAGVAFMKGEFPMMFSGSWWFGRVAAEADFEWETSVWPGAKMTLGSGGNLWVVPEGSENKELAYDFIDITMKKGIQNTLGNAGGIPVAADPAAITEPKAKKLIGDFDGLAESGGLAYYPDWPVAGFYDVWVSQTQKLMNGTAPAEVLEGVQKSYDGGLPK</sequence>
<gene>
    <name evidence="1" type="ORF">GCM10009546_22590</name>
</gene>
<dbReference type="Gene3D" id="3.40.190.10">
    <property type="entry name" value="Periplasmic binding protein-like II"/>
    <property type="match status" value="1"/>
</dbReference>
<dbReference type="PANTHER" id="PTHR43649:SF14">
    <property type="entry name" value="BLR3389 PROTEIN"/>
    <property type="match status" value="1"/>
</dbReference>
<proteinExistence type="predicted"/>
<organism evidence="1 2">
    <name type="scientific">Actinomadura livida</name>
    <dbReference type="NCBI Taxonomy" id="79909"/>
    <lineage>
        <taxon>Bacteria</taxon>
        <taxon>Bacillati</taxon>
        <taxon>Actinomycetota</taxon>
        <taxon>Actinomycetes</taxon>
        <taxon>Streptosporangiales</taxon>
        <taxon>Thermomonosporaceae</taxon>
        <taxon>Actinomadura</taxon>
    </lineage>
</organism>
<dbReference type="InterPro" id="IPR006059">
    <property type="entry name" value="SBP"/>
</dbReference>
<accession>A0ABP3P6S9</accession>
<dbReference type="Pfam" id="PF01547">
    <property type="entry name" value="SBP_bac_1"/>
    <property type="match status" value="1"/>
</dbReference>
<dbReference type="EMBL" id="BAAAHD010000020">
    <property type="protein sequence ID" value="GAA0559890.1"/>
    <property type="molecule type" value="Genomic_DNA"/>
</dbReference>
<keyword evidence="2" id="KW-1185">Reference proteome</keyword>
<evidence type="ECO:0000313" key="2">
    <source>
        <dbReference type="Proteomes" id="UP001501427"/>
    </source>
</evidence>
<reference evidence="2" key="1">
    <citation type="journal article" date="2019" name="Int. J. Syst. Evol. Microbiol.">
        <title>The Global Catalogue of Microorganisms (GCM) 10K type strain sequencing project: providing services to taxonomists for standard genome sequencing and annotation.</title>
        <authorList>
            <consortium name="The Broad Institute Genomics Platform"/>
            <consortium name="The Broad Institute Genome Sequencing Center for Infectious Disease"/>
            <person name="Wu L."/>
            <person name="Ma J."/>
        </authorList>
    </citation>
    <scope>NUCLEOTIDE SEQUENCE [LARGE SCALE GENOMIC DNA]</scope>
    <source>
        <strain evidence="2">JCM 10667</strain>
    </source>
</reference>
<name>A0ABP3P6S9_9ACTN</name>
<dbReference type="InterPro" id="IPR050490">
    <property type="entry name" value="Bact_solute-bd_prot1"/>
</dbReference>
<dbReference type="Proteomes" id="UP001501427">
    <property type="component" value="Unassembled WGS sequence"/>
</dbReference>